<name>B0JQE8_MICAN</name>
<accession>B0JQE8</accession>
<dbReference type="EMBL" id="AP009552">
    <property type="protein sequence ID" value="BAG00607.1"/>
    <property type="molecule type" value="Genomic_DNA"/>
</dbReference>
<organism evidence="1 2">
    <name type="scientific">Microcystis aeruginosa (strain NIES-843 / IAM M-2473)</name>
    <dbReference type="NCBI Taxonomy" id="449447"/>
    <lineage>
        <taxon>Bacteria</taxon>
        <taxon>Bacillati</taxon>
        <taxon>Cyanobacteriota</taxon>
        <taxon>Cyanophyceae</taxon>
        <taxon>Oscillatoriophycideae</taxon>
        <taxon>Chroococcales</taxon>
        <taxon>Microcystaceae</taxon>
        <taxon>Microcystis</taxon>
    </lineage>
</organism>
<gene>
    <name evidence="1" type="ordered locus">MAE_07850</name>
</gene>
<protein>
    <submittedName>
        <fullName evidence="1">Uncharacterized protein</fullName>
    </submittedName>
</protein>
<dbReference type="STRING" id="449447.MAE_07850"/>
<dbReference type="PaxDb" id="449447-MAE_07850"/>
<dbReference type="Proteomes" id="UP000001510">
    <property type="component" value="Chromosome"/>
</dbReference>
<sequence>MVSNRAVSLAIRVSLGLTPGERGVGCGEKVGRLHLTFAKIPTISNYQSLSNAYKSINNYL</sequence>
<keyword evidence="2" id="KW-1185">Reference proteome</keyword>
<evidence type="ECO:0000313" key="2">
    <source>
        <dbReference type="Proteomes" id="UP000001510"/>
    </source>
</evidence>
<evidence type="ECO:0000313" key="1">
    <source>
        <dbReference type="EMBL" id="BAG00607.1"/>
    </source>
</evidence>
<dbReference type="HOGENOM" id="CLU_2936433_0_0_3"/>
<dbReference type="KEGG" id="mar:MAE_07850"/>
<dbReference type="EnsemblBacteria" id="BAG00607">
    <property type="protein sequence ID" value="BAG00607"/>
    <property type="gene ID" value="MAE_07850"/>
</dbReference>
<reference evidence="1 2" key="1">
    <citation type="journal article" date="2007" name="DNA Res.">
        <title>Complete genomic structure of the bloom-forming toxic cyanobacterium Microcystis aeruginosa NIES-843.</title>
        <authorList>
            <person name="Kaneko T."/>
            <person name="Nakajima N."/>
            <person name="Okamoto S."/>
            <person name="Suzuki I."/>
            <person name="Tanabe Y."/>
            <person name="Tamaoki M."/>
            <person name="Nakamura Y."/>
            <person name="Kasai F."/>
            <person name="Watanabe A."/>
            <person name="Kawashima K."/>
            <person name="Kishida Y."/>
            <person name="Ono A."/>
            <person name="Shimizu Y."/>
            <person name="Takahashi C."/>
            <person name="Minami C."/>
            <person name="Fujishiro T."/>
            <person name="Kohara M."/>
            <person name="Katoh M."/>
            <person name="Nakazaki N."/>
            <person name="Nakayama S."/>
            <person name="Yamada M."/>
            <person name="Tabata S."/>
            <person name="Watanabe M.M."/>
        </authorList>
    </citation>
    <scope>NUCLEOTIDE SEQUENCE [LARGE SCALE GENOMIC DNA]</scope>
    <source>
        <strain evidence="2">NIES-843 / IAM M-247</strain>
    </source>
</reference>
<dbReference type="AlphaFoldDB" id="B0JQE8"/>
<proteinExistence type="predicted"/>